<dbReference type="PANTHER" id="PTHR41339">
    <property type="entry name" value="LIPL48"/>
    <property type="match status" value="1"/>
</dbReference>
<dbReference type="PANTHER" id="PTHR41339:SF1">
    <property type="entry name" value="SECRETED PROTEIN"/>
    <property type="match status" value="1"/>
</dbReference>
<sequence>MYACKDNDDPAPEPGNKHPYADLIVDNGVILYEPIKGNRTLSNDSVYYIDGYVFVESGELKIEAGTVIMGFENPSDVSEGNESSLIITRNATINAAGTKENPIIFTSEKDQEALGGSPNLGPSNSKLWAGLIVLGKAPVFAGGATELQIEGIPDGEARAMYGGAEAAHSSGILKYVSIRFTGAEIGPGDEIQGLTLGGVGSGTTIEDIDIFVSADDGIEIFGGTVNIKRISVAFAEDDAFDFDLGWAGFGQYLFTLQKSDNSDFVGEWDGADPDDASLYTTARIYNWTAIGQGAAGTRDAGFSAMVIRDGGALSVYNSIITDFNGKGIEIEDRGESFDSYSKYIGGENKITGNIWFGHGATSILDMVVPTSADGFTPADPTGATIGAKLTADENVFTDPQLKGISRTNGSAGLDPRPDAAAATTDLATVLAADVTKGAVQTTYKGAFDPAGTVWLADWTTLARFGYLK</sequence>
<name>A0A512RIX4_9BACT</name>
<dbReference type="Proteomes" id="UP000321436">
    <property type="component" value="Unassembled WGS sequence"/>
</dbReference>
<keyword evidence="2" id="KW-1185">Reference proteome</keyword>
<organism evidence="1 2">
    <name type="scientific">Chitinophaga cymbidii</name>
    <dbReference type="NCBI Taxonomy" id="1096750"/>
    <lineage>
        <taxon>Bacteria</taxon>
        <taxon>Pseudomonadati</taxon>
        <taxon>Bacteroidota</taxon>
        <taxon>Chitinophagia</taxon>
        <taxon>Chitinophagales</taxon>
        <taxon>Chitinophagaceae</taxon>
        <taxon>Chitinophaga</taxon>
    </lineage>
</organism>
<dbReference type="AlphaFoldDB" id="A0A512RIX4"/>
<protein>
    <recommendedName>
        <fullName evidence="3">Right handed beta helix domain-containing protein</fullName>
    </recommendedName>
</protein>
<dbReference type="EMBL" id="BKAU01000001">
    <property type="protein sequence ID" value="GEP95638.1"/>
    <property type="molecule type" value="Genomic_DNA"/>
</dbReference>
<comment type="caution">
    <text evidence="1">The sequence shown here is derived from an EMBL/GenBank/DDBJ whole genome shotgun (WGS) entry which is preliminary data.</text>
</comment>
<evidence type="ECO:0000313" key="2">
    <source>
        <dbReference type="Proteomes" id="UP000321436"/>
    </source>
</evidence>
<reference evidence="1 2" key="1">
    <citation type="submission" date="2019-07" db="EMBL/GenBank/DDBJ databases">
        <title>Whole genome shotgun sequence of Chitinophaga cymbidii NBRC 109752.</title>
        <authorList>
            <person name="Hosoyama A."/>
            <person name="Uohara A."/>
            <person name="Ohji S."/>
            <person name="Ichikawa N."/>
        </authorList>
    </citation>
    <scope>NUCLEOTIDE SEQUENCE [LARGE SCALE GENOMIC DNA]</scope>
    <source>
        <strain evidence="1 2">NBRC 109752</strain>
    </source>
</reference>
<accession>A0A512RIX4</accession>
<proteinExistence type="predicted"/>
<evidence type="ECO:0008006" key="3">
    <source>
        <dbReference type="Google" id="ProtNLM"/>
    </source>
</evidence>
<evidence type="ECO:0000313" key="1">
    <source>
        <dbReference type="EMBL" id="GEP95638.1"/>
    </source>
</evidence>
<gene>
    <name evidence="1" type="ORF">CCY01nite_18980</name>
</gene>